<sequence length="202" mass="23731">MIQTDKPISSSGYGIAIISAQLFHEQCKEHKIRSKKMLSYFDKNPYLFYEFAAKGAFIPISHIHSYYYQVFFTIDDNRQTPEEWDFVPTKETFCLEVKDGALWVVSFEQLEAWNYKDLEEFTAIETYYYLTYEGEKQIAYKAAKYPIANGKYKVNIIALRKKEVEKEEKFREGYAFLLQLEKVATLPNSDDASQLDFSELFA</sequence>
<dbReference type="RefSeq" id="WP_095909427.1">
    <property type="nucleotide sequence ID" value="NZ_CP022386.1"/>
</dbReference>
<evidence type="ECO:0000313" key="2">
    <source>
        <dbReference type="Proteomes" id="UP000217250"/>
    </source>
</evidence>
<accession>A0A250FNK6</accession>
<dbReference type="KEGG" id="cgh:CGC50_01665"/>
<reference evidence="2" key="1">
    <citation type="submission" date="2017-06" db="EMBL/GenBank/DDBJ databases">
        <title>Capnocytophaga spp. assemblies.</title>
        <authorList>
            <person name="Gulvik C.A."/>
        </authorList>
    </citation>
    <scope>NUCLEOTIDE SEQUENCE [LARGE SCALE GENOMIC DNA]</scope>
    <source>
        <strain evidence="2">H1496</strain>
    </source>
</reference>
<protein>
    <submittedName>
        <fullName evidence="1">Uncharacterized protein</fullName>
    </submittedName>
</protein>
<dbReference type="EMBL" id="CP022386">
    <property type="protein sequence ID" value="ATA85975.1"/>
    <property type="molecule type" value="Genomic_DNA"/>
</dbReference>
<dbReference type="GeneID" id="84807271"/>
<proteinExistence type="predicted"/>
<name>A0A250FNK6_9FLAO</name>
<organism evidence="1 2">
    <name type="scientific">Capnocytophaga gingivalis</name>
    <dbReference type="NCBI Taxonomy" id="1017"/>
    <lineage>
        <taxon>Bacteria</taxon>
        <taxon>Pseudomonadati</taxon>
        <taxon>Bacteroidota</taxon>
        <taxon>Flavobacteriia</taxon>
        <taxon>Flavobacteriales</taxon>
        <taxon>Flavobacteriaceae</taxon>
        <taxon>Capnocytophaga</taxon>
    </lineage>
</organism>
<dbReference type="Proteomes" id="UP000217250">
    <property type="component" value="Chromosome"/>
</dbReference>
<gene>
    <name evidence="1" type="ORF">CGC50_01665</name>
</gene>
<dbReference type="AlphaFoldDB" id="A0A250FNK6"/>
<evidence type="ECO:0000313" key="1">
    <source>
        <dbReference type="EMBL" id="ATA85975.1"/>
    </source>
</evidence>